<feature type="domain" description="HTH gntR-type" evidence="4">
    <location>
        <begin position="9"/>
        <end position="76"/>
    </location>
</feature>
<evidence type="ECO:0000313" key="6">
    <source>
        <dbReference type="Proteomes" id="UP000829069"/>
    </source>
</evidence>
<evidence type="ECO:0000256" key="1">
    <source>
        <dbReference type="ARBA" id="ARBA00023015"/>
    </source>
</evidence>
<dbReference type="SUPFAM" id="SSF46785">
    <property type="entry name" value="Winged helix' DNA-binding domain"/>
    <property type="match status" value="1"/>
</dbReference>
<sequence>MAAIPNDVRPLSVRVHEQLSADIISGVIKPGSALAQEGVASQYGVSRTPVRDALTQLTLEGLTTLVPGKGYIVNQLDEREIENVFEVRYALESLAVRNAIGSYTPQQLVRLGGLIDETEIVDPEDGDELFRLGRAFHLALVEPAANDYLRGVITSIWNHPIQHRITLTYRQGPDHQAKVIHDHRSILQALKDQDPARAVEVLAHCHDVKDPNRYEHIG</sequence>
<dbReference type="PANTHER" id="PTHR43537:SF45">
    <property type="entry name" value="GNTR FAMILY REGULATORY PROTEIN"/>
    <property type="match status" value="1"/>
</dbReference>
<proteinExistence type="predicted"/>
<dbReference type="Proteomes" id="UP000829069">
    <property type="component" value="Chromosome"/>
</dbReference>
<dbReference type="CDD" id="cd07377">
    <property type="entry name" value="WHTH_GntR"/>
    <property type="match status" value="1"/>
</dbReference>
<dbReference type="PANTHER" id="PTHR43537">
    <property type="entry name" value="TRANSCRIPTIONAL REGULATOR, GNTR FAMILY"/>
    <property type="match status" value="1"/>
</dbReference>
<organism evidence="5 6">
    <name type="scientific">Arthrobacter sulfonylureivorans</name>
    <dbReference type="NCBI Taxonomy" id="2486855"/>
    <lineage>
        <taxon>Bacteria</taxon>
        <taxon>Bacillati</taxon>
        <taxon>Actinomycetota</taxon>
        <taxon>Actinomycetes</taxon>
        <taxon>Micrococcales</taxon>
        <taxon>Micrococcaceae</taxon>
        <taxon>Arthrobacter</taxon>
    </lineage>
</organism>
<dbReference type="InterPro" id="IPR036388">
    <property type="entry name" value="WH-like_DNA-bd_sf"/>
</dbReference>
<dbReference type="EMBL" id="CP093326">
    <property type="protein sequence ID" value="UNK44886.1"/>
    <property type="molecule type" value="Genomic_DNA"/>
</dbReference>
<dbReference type="PROSITE" id="PS50949">
    <property type="entry name" value="HTH_GNTR"/>
    <property type="match status" value="1"/>
</dbReference>
<gene>
    <name evidence="5" type="ORF">MNQ99_13085</name>
</gene>
<dbReference type="Gene3D" id="1.20.120.530">
    <property type="entry name" value="GntR ligand-binding domain-like"/>
    <property type="match status" value="1"/>
</dbReference>
<accession>A0ABY3W4P4</accession>
<evidence type="ECO:0000259" key="4">
    <source>
        <dbReference type="PROSITE" id="PS50949"/>
    </source>
</evidence>
<dbReference type="InterPro" id="IPR000524">
    <property type="entry name" value="Tscrpt_reg_HTH_GntR"/>
</dbReference>
<keyword evidence="3" id="KW-0804">Transcription</keyword>
<dbReference type="SUPFAM" id="SSF48008">
    <property type="entry name" value="GntR ligand-binding domain-like"/>
    <property type="match status" value="1"/>
</dbReference>
<dbReference type="Gene3D" id="1.10.10.10">
    <property type="entry name" value="Winged helix-like DNA-binding domain superfamily/Winged helix DNA-binding domain"/>
    <property type="match status" value="1"/>
</dbReference>
<dbReference type="InterPro" id="IPR008920">
    <property type="entry name" value="TF_FadR/GntR_C"/>
</dbReference>
<dbReference type="SMART" id="SM00345">
    <property type="entry name" value="HTH_GNTR"/>
    <property type="match status" value="1"/>
</dbReference>
<keyword evidence="2" id="KW-0238">DNA-binding</keyword>
<dbReference type="Pfam" id="PF07729">
    <property type="entry name" value="FCD"/>
    <property type="match status" value="1"/>
</dbReference>
<name>A0ABY3W4P4_9MICC</name>
<evidence type="ECO:0000256" key="3">
    <source>
        <dbReference type="ARBA" id="ARBA00023163"/>
    </source>
</evidence>
<keyword evidence="6" id="KW-1185">Reference proteome</keyword>
<reference evidence="5 6" key="1">
    <citation type="submission" date="2022-03" db="EMBL/GenBank/DDBJ databases">
        <title>Isotopic signatures of nitrous oxide derived from detoxification processes.</title>
        <authorList>
            <person name="Behrendt U."/>
            <person name="Buchen C."/>
            <person name="Well R."/>
            <person name="Ulrich A."/>
            <person name="Rohe L."/>
            <person name="Kolb S."/>
            <person name="Schloter M."/>
            <person name="Horn M.A."/>
            <person name="Augustin J."/>
        </authorList>
    </citation>
    <scope>NUCLEOTIDE SEQUENCE [LARGE SCALE GENOMIC DNA]</scope>
    <source>
        <strain evidence="5 6">S4-C24</strain>
    </source>
</reference>
<keyword evidence="1" id="KW-0805">Transcription regulation</keyword>
<dbReference type="Pfam" id="PF00392">
    <property type="entry name" value="GntR"/>
    <property type="match status" value="1"/>
</dbReference>
<dbReference type="InterPro" id="IPR036390">
    <property type="entry name" value="WH_DNA-bd_sf"/>
</dbReference>
<dbReference type="RefSeq" id="WP_241913230.1">
    <property type="nucleotide sequence ID" value="NZ_CP093326.1"/>
</dbReference>
<dbReference type="SMART" id="SM00895">
    <property type="entry name" value="FCD"/>
    <property type="match status" value="1"/>
</dbReference>
<evidence type="ECO:0000313" key="5">
    <source>
        <dbReference type="EMBL" id="UNK44886.1"/>
    </source>
</evidence>
<protein>
    <submittedName>
        <fullName evidence="5">GntR family transcriptional regulator</fullName>
    </submittedName>
</protein>
<evidence type="ECO:0000256" key="2">
    <source>
        <dbReference type="ARBA" id="ARBA00023125"/>
    </source>
</evidence>
<dbReference type="InterPro" id="IPR011711">
    <property type="entry name" value="GntR_C"/>
</dbReference>